<proteinExistence type="predicted"/>
<accession>A0A9N9I063</accession>
<evidence type="ECO:0000256" key="1">
    <source>
        <dbReference type="SAM" id="MobiDB-lite"/>
    </source>
</evidence>
<organism evidence="2 3">
    <name type="scientific">Dentiscutata erythropus</name>
    <dbReference type="NCBI Taxonomy" id="1348616"/>
    <lineage>
        <taxon>Eukaryota</taxon>
        <taxon>Fungi</taxon>
        <taxon>Fungi incertae sedis</taxon>
        <taxon>Mucoromycota</taxon>
        <taxon>Glomeromycotina</taxon>
        <taxon>Glomeromycetes</taxon>
        <taxon>Diversisporales</taxon>
        <taxon>Gigasporaceae</taxon>
        <taxon>Dentiscutata</taxon>
    </lineage>
</organism>
<feature type="region of interest" description="Disordered" evidence="1">
    <location>
        <begin position="80"/>
        <end position="101"/>
    </location>
</feature>
<evidence type="ECO:0000313" key="3">
    <source>
        <dbReference type="Proteomes" id="UP000789405"/>
    </source>
</evidence>
<dbReference type="Proteomes" id="UP000789405">
    <property type="component" value="Unassembled WGS sequence"/>
</dbReference>
<reference evidence="2" key="1">
    <citation type="submission" date="2021-06" db="EMBL/GenBank/DDBJ databases">
        <authorList>
            <person name="Kallberg Y."/>
            <person name="Tangrot J."/>
            <person name="Rosling A."/>
        </authorList>
    </citation>
    <scope>NUCLEOTIDE SEQUENCE</scope>
    <source>
        <strain evidence="2">MA453B</strain>
    </source>
</reference>
<protein>
    <submittedName>
        <fullName evidence="2">24183_t:CDS:1</fullName>
    </submittedName>
</protein>
<keyword evidence="3" id="KW-1185">Reference proteome</keyword>
<gene>
    <name evidence="2" type="ORF">DERYTH_LOCUS13774</name>
</gene>
<dbReference type="EMBL" id="CAJVPY010009905">
    <property type="protein sequence ID" value="CAG8713621.1"/>
    <property type="molecule type" value="Genomic_DNA"/>
</dbReference>
<name>A0A9N9I063_9GLOM</name>
<dbReference type="AlphaFoldDB" id="A0A9N9I063"/>
<sequence length="180" mass="20924">MYFGPGQEVAKNYELWHGKIWKESLRFGLKYYSGDFVVYKESTKRIGRILSIVQKDGSIKINIQRALTFEELPINLQSNSRRERSLNSKKPNNNKNDANEDEYTKISLKKQISQKNIEESILSDLKVQLELFYEDLGYSSAAWNNSLLFFKYANFLVEENGTSIQCCFHIKDVVSINSDE</sequence>
<comment type="caution">
    <text evidence="2">The sequence shown here is derived from an EMBL/GenBank/DDBJ whole genome shotgun (WGS) entry which is preliminary data.</text>
</comment>
<evidence type="ECO:0000313" key="2">
    <source>
        <dbReference type="EMBL" id="CAG8713621.1"/>
    </source>
</evidence>
<dbReference type="OrthoDB" id="10509608at2759"/>